<name>A0A379FTR6_PRORE</name>
<protein>
    <submittedName>
        <fullName evidence="1">Uncharacterized protein</fullName>
    </submittedName>
</protein>
<organism evidence="1 2">
    <name type="scientific">Providencia rettgeri</name>
    <dbReference type="NCBI Taxonomy" id="587"/>
    <lineage>
        <taxon>Bacteria</taxon>
        <taxon>Pseudomonadati</taxon>
        <taxon>Pseudomonadota</taxon>
        <taxon>Gammaproteobacteria</taxon>
        <taxon>Enterobacterales</taxon>
        <taxon>Morganellaceae</taxon>
        <taxon>Providencia</taxon>
    </lineage>
</organism>
<sequence>MMNSTLKALSQPEKQITSLQSKLLRSGARDLIAQALEAELQVLLDQYAGYRLPDVRKALVLVISSLKSPRYVIRVDQ</sequence>
<proteinExistence type="predicted"/>
<accession>A0A379FTR6</accession>
<evidence type="ECO:0000313" key="2">
    <source>
        <dbReference type="Proteomes" id="UP000254208"/>
    </source>
</evidence>
<reference evidence="1 2" key="1">
    <citation type="submission" date="2018-06" db="EMBL/GenBank/DDBJ databases">
        <authorList>
            <consortium name="Pathogen Informatics"/>
            <person name="Doyle S."/>
        </authorList>
    </citation>
    <scope>NUCLEOTIDE SEQUENCE [LARGE SCALE GENOMIC DNA]</scope>
    <source>
        <strain evidence="1 2">NCTC11801</strain>
    </source>
</reference>
<dbReference type="Proteomes" id="UP000254208">
    <property type="component" value="Unassembled WGS sequence"/>
</dbReference>
<evidence type="ECO:0000313" key="1">
    <source>
        <dbReference type="EMBL" id="SUC32145.1"/>
    </source>
</evidence>
<gene>
    <name evidence="1" type="ORF">NCTC11801_03120</name>
</gene>
<dbReference type="AlphaFoldDB" id="A0A379FTR6"/>
<dbReference type="EMBL" id="UGTZ01000001">
    <property type="protein sequence ID" value="SUC32145.1"/>
    <property type="molecule type" value="Genomic_DNA"/>
</dbReference>